<feature type="transmembrane region" description="Helical" evidence="1">
    <location>
        <begin position="184"/>
        <end position="206"/>
    </location>
</feature>
<comment type="caution">
    <text evidence="2">The sequence shown here is derived from an EMBL/GenBank/DDBJ whole genome shotgun (WGS) entry which is preliminary data.</text>
</comment>
<sequence length="212" mass="23839">MTKEQNDTIIEVIKIILPLIGGGAVGAIITALVTSRRNRIQPISKHVNITNIFVPSKLLGDHITRLTFSGATTNYDFENLFIAQIELENRGNKDWEQFEFGITLPENVYAININAIGKDRHHSINYSPEINFEEKSNVLDIKLHPFNRKDVYSITLFLTSTANGIDSEITFSSKSAVKFMERDIVATTTVELFLVALLSIATPGLVLRRHRK</sequence>
<dbReference type="AlphaFoldDB" id="A0A4Q0MB58"/>
<organism evidence="2 3">
    <name type="scientific">Arcticibacter tournemirensis</name>
    <dbReference type="NCBI Taxonomy" id="699437"/>
    <lineage>
        <taxon>Bacteria</taxon>
        <taxon>Pseudomonadati</taxon>
        <taxon>Bacteroidota</taxon>
        <taxon>Sphingobacteriia</taxon>
        <taxon>Sphingobacteriales</taxon>
        <taxon>Sphingobacteriaceae</taxon>
        <taxon>Arcticibacter</taxon>
    </lineage>
</organism>
<evidence type="ECO:0000313" key="2">
    <source>
        <dbReference type="EMBL" id="RXF70521.1"/>
    </source>
</evidence>
<keyword evidence="1" id="KW-1133">Transmembrane helix</keyword>
<dbReference type="EMBL" id="RXOC01000004">
    <property type="protein sequence ID" value="RXF70521.1"/>
    <property type="molecule type" value="Genomic_DNA"/>
</dbReference>
<proteinExistence type="predicted"/>
<gene>
    <name evidence="2" type="ORF">EKH83_07715</name>
</gene>
<protein>
    <submittedName>
        <fullName evidence="2">Uncharacterized protein</fullName>
    </submittedName>
</protein>
<keyword evidence="1" id="KW-0812">Transmembrane</keyword>
<accession>A0A4Q0MB58</accession>
<dbReference type="RefSeq" id="WP_128768826.1">
    <property type="nucleotide sequence ID" value="NZ_RXOC01000004.1"/>
</dbReference>
<evidence type="ECO:0000313" key="3">
    <source>
        <dbReference type="Proteomes" id="UP000290848"/>
    </source>
</evidence>
<evidence type="ECO:0000256" key="1">
    <source>
        <dbReference type="SAM" id="Phobius"/>
    </source>
</evidence>
<name>A0A4Q0MB58_9SPHI</name>
<keyword evidence="1" id="KW-0472">Membrane</keyword>
<reference evidence="2 3" key="1">
    <citation type="submission" date="2018-12" db="EMBL/GenBank/DDBJ databases">
        <title>The Draft Genome Sequence of the Soil Bacterium Pedobacter tournemirensis R1.</title>
        <authorList>
            <person name="He J."/>
        </authorList>
    </citation>
    <scope>NUCLEOTIDE SEQUENCE [LARGE SCALE GENOMIC DNA]</scope>
    <source>
        <strain evidence="2 3">R1</strain>
    </source>
</reference>
<feature type="transmembrane region" description="Helical" evidence="1">
    <location>
        <begin position="12"/>
        <end position="33"/>
    </location>
</feature>
<dbReference type="Proteomes" id="UP000290848">
    <property type="component" value="Unassembled WGS sequence"/>
</dbReference>